<dbReference type="KEGG" id="atl:Athai_12900"/>
<dbReference type="Pfam" id="PF05368">
    <property type="entry name" value="NmrA"/>
    <property type="match status" value="1"/>
</dbReference>
<evidence type="ECO:0000256" key="1">
    <source>
        <dbReference type="ARBA" id="ARBA00006328"/>
    </source>
</evidence>
<dbReference type="PANTHER" id="PTHR42748">
    <property type="entry name" value="NITROGEN METABOLITE REPRESSION PROTEIN NMRA FAMILY MEMBER"/>
    <property type="match status" value="1"/>
</dbReference>
<proteinExistence type="inferred from homology"/>
<sequence length="290" mass="30681">MSDNLVLVTGATGKQGGATARQLLAAGWRVRALVRDADNPAAARLAAAGAQLAVGDLTDPDSLHRAAAGAYGVFSVQPAATEPRHDPLEVRMGRTVADAAVAAGVEHFVYASVGGADRNTGIEHWETKWQVEQHIRRLPLPYTILRPVMFMENHASRGPFGVFGENALIRMITPTDTVQVIAVDDIGAFAALAFTRPDEYRGIELEIAGDEVTGAQLAAGIEAAIGRPVDTTPLPLPGPARAGDTGSFGGWQADIPALRRRHPGLMTFDTWLDRTGAELFVRAASAHRGA</sequence>
<feature type="domain" description="NmrA-like" evidence="3">
    <location>
        <begin position="3"/>
        <end position="235"/>
    </location>
</feature>
<evidence type="ECO:0000313" key="5">
    <source>
        <dbReference type="Proteomes" id="UP000611640"/>
    </source>
</evidence>
<name>A0A7R7HV51_9ACTN</name>
<evidence type="ECO:0000313" key="4">
    <source>
        <dbReference type="EMBL" id="BCJ33787.1"/>
    </source>
</evidence>
<dbReference type="CDD" id="cd05251">
    <property type="entry name" value="NmrA_like_SDR_a"/>
    <property type="match status" value="1"/>
</dbReference>
<dbReference type="RefSeq" id="WP_203960628.1">
    <property type="nucleotide sequence ID" value="NZ_AP023355.1"/>
</dbReference>
<dbReference type="InterPro" id="IPR051164">
    <property type="entry name" value="NmrA-like_oxidored"/>
</dbReference>
<reference evidence="4 5" key="1">
    <citation type="submission" date="2020-08" db="EMBL/GenBank/DDBJ databases">
        <title>Whole genome shotgun sequence of Actinocatenispora thailandica NBRC 105041.</title>
        <authorList>
            <person name="Komaki H."/>
            <person name="Tamura T."/>
        </authorList>
    </citation>
    <scope>NUCLEOTIDE SEQUENCE [LARGE SCALE GENOMIC DNA]</scope>
    <source>
        <strain evidence="4 5">NBRC 105041</strain>
    </source>
</reference>
<dbReference type="Gene3D" id="3.90.25.10">
    <property type="entry name" value="UDP-galactose 4-epimerase, domain 1"/>
    <property type="match status" value="1"/>
</dbReference>
<protein>
    <submittedName>
        <fullName evidence="4">NmrA family transcriptional regulator</fullName>
    </submittedName>
</protein>
<dbReference type="Proteomes" id="UP000611640">
    <property type="component" value="Chromosome"/>
</dbReference>
<dbReference type="InterPro" id="IPR036291">
    <property type="entry name" value="NAD(P)-bd_dom_sf"/>
</dbReference>
<evidence type="ECO:0000256" key="2">
    <source>
        <dbReference type="ARBA" id="ARBA00022857"/>
    </source>
</evidence>
<dbReference type="Gene3D" id="3.40.50.720">
    <property type="entry name" value="NAD(P)-binding Rossmann-like Domain"/>
    <property type="match status" value="1"/>
</dbReference>
<keyword evidence="5" id="KW-1185">Reference proteome</keyword>
<keyword evidence="2" id="KW-0521">NADP</keyword>
<dbReference type="InterPro" id="IPR008030">
    <property type="entry name" value="NmrA-like"/>
</dbReference>
<accession>A0A7R7HV51</accession>
<dbReference type="PANTHER" id="PTHR42748:SF7">
    <property type="entry name" value="NMRA LIKE REDOX SENSOR 1-RELATED"/>
    <property type="match status" value="1"/>
</dbReference>
<comment type="similarity">
    <text evidence="1">Belongs to the NmrA-type oxidoreductase family.</text>
</comment>
<organism evidence="4 5">
    <name type="scientific">Actinocatenispora thailandica</name>
    <dbReference type="NCBI Taxonomy" id="227318"/>
    <lineage>
        <taxon>Bacteria</taxon>
        <taxon>Bacillati</taxon>
        <taxon>Actinomycetota</taxon>
        <taxon>Actinomycetes</taxon>
        <taxon>Micromonosporales</taxon>
        <taxon>Micromonosporaceae</taxon>
        <taxon>Actinocatenispora</taxon>
    </lineage>
</organism>
<dbReference type="SUPFAM" id="SSF51735">
    <property type="entry name" value="NAD(P)-binding Rossmann-fold domains"/>
    <property type="match status" value="1"/>
</dbReference>
<dbReference type="AlphaFoldDB" id="A0A7R7HV51"/>
<evidence type="ECO:0000259" key="3">
    <source>
        <dbReference type="Pfam" id="PF05368"/>
    </source>
</evidence>
<gene>
    <name evidence="4" type="ORF">Athai_12900</name>
</gene>
<dbReference type="EMBL" id="AP023355">
    <property type="protein sequence ID" value="BCJ33787.1"/>
    <property type="molecule type" value="Genomic_DNA"/>
</dbReference>